<evidence type="ECO:0000313" key="2">
    <source>
        <dbReference type="Proteomes" id="UP000728032"/>
    </source>
</evidence>
<protein>
    <submittedName>
        <fullName evidence="1">Uncharacterized protein</fullName>
    </submittedName>
</protein>
<name>A0A7R9LE92_9ACAR</name>
<dbReference type="EMBL" id="OC915366">
    <property type="protein sequence ID" value="CAD7640115.1"/>
    <property type="molecule type" value="Genomic_DNA"/>
</dbReference>
<sequence length="229" mass="26306">MLSIHKGFADRTANDYNEDRVRLPSCVPKRCGRFVSDSVITESEAKHMLSVAKRGLSLGGGSGGYSGLNLYTGVLSMATNRVNIYKLIERTQRKEEELKELFTEKELEVYRTVTNRIHKRIAIHFGISWAQLYLTYPAVFLRYTANSAQTKRDVYWRRHLDKRDIKFVHFSSLLYLSTYGTDFSFGRFVFADEILNTTIEPKLGRVVAYTSGSENEHFVDSHVWDPICA</sequence>
<dbReference type="AlphaFoldDB" id="A0A7R9LE92"/>
<dbReference type="GO" id="GO:0016020">
    <property type="term" value="C:membrane"/>
    <property type="evidence" value="ECO:0007669"/>
    <property type="project" value="TreeGrafter"/>
</dbReference>
<keyword evidence="2" id="KW-1185">Reference proteome</keyword>
<dbReference type="Proteomes" id="UP000728032">
    <property type="component" value="Unassembled WGS sequence"/>
</dbReference>
<proteinExistence type="predicted"/>
<dbReference type="PANTHER" id="PTHR14650:SF1">
    <property type="entry name" value="2-OXOGLUTARATE AND IRON-DEPENDENT OXYGENASE DOMAIN-CONTAINING PROTEIN 3"/>
    <property type="match status" value="1"/>
</dbReference>
<accession>A0A7R9LE92</accession>
<dbReference type="Gene3D" id="2.60.120.620">
    <property type="entry name" value="q2cbj1_9rhob like domain"/>
    <property type="match status" value="1"/>
</dbReference>
<dbReference type="PANTHER" id="PTHR14650">
    <property type="entry name" value="PROLYL HYDROXYLASE-RELATED"/>
    <property type="match status" value="1"/>
</dbReference>
<reference evidence="1" key="1">
    <citation type="submission" date="2020-11" db="EMBL/GenBank/DDBJ databases">
        <authorList>
            <person name="Tran Van P."/>
        </authorList>
    </citation>
    <scope>NUCLEOTIDE SEQUENCE</scope>
</reference>
<evidence type="ECO:0000313" key="1">
    <source>
        <dbReference type="EMBL" id="CAD7640115.1"/>
    </source>
</evidence>
<organism evidence="1">
    <name type="scientific">Oppiella nova</name>
    <dbReference type="NCBI Taxonomy" id="334625"/>
    <lineage>
        <taxon>Eukaryota</taxon>
        <taxon>Metazoa</taxon>
        <taxon>Ecdysozoa</taxon>
        <taxon>Arthropoda</taxon>
        <taxon>Chelicerata</taxon>
        <taxon>Arachnida</taxon>
        <taxon>Acari</taxon>
        <taxon>Acariformes</taxon>
        <taxon>Sarcoptiformes</taxon>
        <taxon>Oribatida</taxon>
        <taxon>Brachypylina</taxon>
        <taxon>Oppioidea</taxon>
        <taxon>Oppiidae</taxon>
        <taxon>Oppiella</taxon>
    </lineage>
</organism>
<dbReference type="OrthoDB" id="6493262at2759"/>
<dbReference type="InterPro" id="IPR039210">
    <property type="entry name" value="OGFOD3"/>
</dbReference>
<gene>
    <name evidence="1" type="ORF">ONB1V03_LOCUS2393</name>
</gene>
<dbReference type="EMBL" id="CAJPVJ010000541">
    <property type="protein sequence ID" value="CAG2162804.1"/>
    <property type="molecule type" value="Genomic_DNA"/>
</dbReference>